<name>A0A2W7NCM9_9BACT</name>
<dbReference type="Proteomes" id="UP000249239">
    <property type="component" value="Unassembled WGS sequence"/>
</dbReference>
<dbReference type="Gene3D" id="2.60.40.1120">
    <property type="entry name" value="Carboxypeptidase-like, regulatory domain"/>
    <property type="match status" value="1"/>
</dbReference>
<feature type="region of interest" description="Disordered" evidence="4">
    <location>
        <begin position="919"/>
        <end position="956"/>
    </location>
</feature>
<dbReference type="Pfam" id="PF14905">
    <property type="entry name" value="OMP_b-brl_3"/>
    <property type="match status" value="1"/>
</dbReference>
<dbReference type="Pfam" id="PF13715">
    <property type="entry name" value="CarbopepD_reg_2"/>
    <property type="match status" value="1"/>
</dbReference>
<evidence type="ECO:0000256" key="4">
    <source>
        <dbReference type="SAM" id="MobiDB-lite"/>
    </source>
</evidence>
<dbReference type="AlphaFoldDB" id="A0A2W7NCM9"/>
<keyword evidence="5" id="KW-0732">Signal</keyword>
<keyword evidence="3" id="KW-0998">Cell outer membrane</keyword>
<dbReference type="RefSeq" id="WP_111444871.1">
    <property type="nucleotide sequence ID" value="NZ_QKZK01000007.1"/>
</dbReference>
<evidence type="ECO:0000256" key="1">
    <source>
        <dbReference type="ARBA" id="ARBA00004442"/>
    </source>
</evidence>
<keyword evidence="7" id="KW-0378">Hydrolase</keyword>
<feature type="chain" id="PRO_5015996748" evidence="5">
    <location>
        <begin position="34"/>
        <end position="956"/>
    </location>
</feature>
<evidence type="ECO:0000256" key="5">
    <source>
        <dbReference type="SAM" id="SignalP"/>
    </source>
</evidence>
<dbReference type="InterPro" id="IPR037066">
    <property type="entry name" value="Plug_dom_sf"/>
</dbReference>
<keyword evidence="7" id="KW-0121">Carboxypeptidase</keyword>
<evidence type="ECO:0000256" key="2">
    <source>
        <dbReference type="ARBA" id="ARBA00023136"/>
    </source>
</evidence>
<feature type="signal peptide" evidence="5">
    <location>
        <begin position="1"/>
        <end position="33"/>
    </location>
</feature>
<evidence type="ECO:0000256" key="3">
    <source>
        <dbReference type="ARBA" id="ARBA00023237"/>
    </source>
</evidence>
<protein>
    <submittedName>
        <fullName evidence="7">Carboxypeptidase-like protein</fullName>
    </submittedName>
</protein>
<dbReference type="Gene3D" id="2.40.170.20">
    <property type="entry name" value="TonB-dependent receptor, beta-barrel domain"/>
    <property type="match status" value="1"/>
</dbReference>
<comment type="caution">
    <text evidence="7">The sequence shown here is derived from an EMBL/GenBank/DDBJ whole genome shotgun (WGS) entry which is preliminary data.</text>
</comment>
<sequence>MGYIKTDNTYPTHCMKPYVLLALLLFMAANTFAQQGQLTGQVIDSQTRQPLPGANIIATNERDSLDKRFTTTDTEGQFVLKGVRDASYRLAVSFLGYQKASQSVRATGRQQQLPPIAMEAQSEKLGDVTVTGTTPAATLRGDTTEYNANAYKMNPDANVEDLVKKMPGVTVENGTVKAQGEDVKKVLVDGKPFFGDDPSVALKNLPAEIIERVQIFDQQSEQSQLTGFNDGQTSKTMNIVTRPDRRNGRFGNMMAGYGTDDRYIGAANLNQFNGNQRLSAVLMSNNINRQNFGTQDFLGAMGGTSNFGSRGGRGGGGGGSQSGITTIHSMGLNYSNEFENKLKLSGSYFYNITNTENAQTSSTEFILNPDSSRIEENQNSSEVDNHNHRINVRAEWDIDSMNTLIIVPSLNFQDNTSLSGNAETQGFRIGGIDELRNRSTYRSDAETSGYNLNNRITYRHKFTKKGRTLSADVNTSLSRREPLSSSLSDITYLTTGLTRLTDRRTITTNDGLTLTTNLAYSEPLGEKSMLQLNLGNSTTHNEAFRQTNDLDDPTHQYLQIDSLSNKYKNRFITNKAGLTYRFKTKKVNLSAGVELQNANLSGDQTYPQAAQTDKQFTNLLPNAYANIRLTDMQRITINYNTSTAPPSITQLQNVSEYSSNLTRVTKGNPDLEPQYRHNITSRLMHVNKETRSNFFVLFGGSILQNSIGNATIYLDTIQIVTPVNKGTGYTLRSMANYGRPNNAIKCNINLSGGYNYGRTPGFVNGNANTATTNAFSLGGVVSSNISDKIDFTLSSNATYNVVHNTVSSQTNNEYYSQTSSFRFNWMFWKNFTLQNDVANTLYRGLSSSFNQKITVVNLGIGKKMFKNNAGELRVTAYDLFNNNTSISRTITGNQITDQQSTTLNRYVMATFTYTLRNFKRGEMPENPGRDGGRFRPEGMPPGGRGGMGPMGPPPGM</sequence>
<keyword evidence="8" id="KW-1185">Reference proteome</keyword>
<dbReference type="InterPro" id="IPR008969">
    <property type="entry name" value="CarboxyPept-like_regulatory"/>
</dbReference>
<evidence type="ECO:0000313" key="7">
    <source>
        <dbReference type="EMBL" id="PZX18131.1"/>
    </source>
</evidence>
<keyword evidence="2" id="KW-0472">Membrane</keyword>
<reference evidence="7 8" key="1">
    <citation type="submission" date="2018-06" db="EMBL/GenBank/DDBJ databases">
        <title>Genomic Encyclopedia of Archaeal and Bacterial Type Strains, Phase II (KMG-II): from individual species to whole genera.</title>
        <authorList>
            <person name="Goeker M."/>
        </authorList>
    </citation>
    <scope>NUCLEOTIDE SEQUENCE [LARGE SCALE GENOMIC DNA]</scope>
    <source>
        <strain evidence="7 8">DSM 6779</strain>
    </source>
</reference>
<dbReference type="GO" id="GO:0004180">
    <property type="term" value="F:carboxypeptidase activity"/>
    <property type="evidence" value="ECO:0007669"/>
    <property type="project" value="UniProtKB-KW"/>
</dbReference>
<feature type="compositionally biased region" description="Gly residues" evidence="4">
    <location>
        <begin position="940"/>
        <end position="949"/>
    </location>
</feature>
<evidence type="ECO:0000313" key="8">
    <source>
        <dbReference type="Proteomes" id="UP000249239"/>
    </source>
</evidence>
<accession>A0A2W7NCM9</accession>
<dbReference type="Gene3D" id="2.170.130.10">
    <property type="entry name" value="TonB-dependent receptor, plug domain"/>
    <property type="match status" value="1"/>
</dbReference>
<dbReference type="InterPro" id="IPR036942">
    <property type="entry name" value="Beta-barrel_TonB_sf"/>
</dbReference>
<dbReference type="InterPro" id="IPR041700">
    <property type="entry name" value="OMP_b-brl_3"/>
</dbReference>
<keyword evidence="7" id="KW-0645">Protease</keyword>
<dbReference type="SUPFAM" id="SSF49464">
    <property type="entry name" value="Carboxypeptidase regulatory domain-like"/>
    <property type="match status" value="1"/>
</dbReference>
<proteinExistence type="predicted"/>
<organism evidence="7 8">
    <name type="scientific">Breznakibacter xylanolyticus</name>
    <dbReference type="NCBI Taxonomy" id="990"/>
    <lineage>
        <taxon>Bacteria</taxon>
        <taxon>Pseudomonadati</taxon>
        <taxon>Bacteroidota</taxon>
        <taxon>Bacteroidia</taxon>
        <taxon>Marinilabiliales</taxon>
        <taxon>Marinilabiliaceae</taxon>
        <taxon>Breznakibacter</taxon>
    </lineage>
</organism>
<dbReference type="OrthoDB" id="1682379at2"/>
<dbReference type="GO" id="GO:0009279">
    <property type="term" value="C:cell outer membrane"/>
    <property type="evidence" value="ECO:0007669"/>
    <property type="project" value="UniProtKB-SubCell"/>
</dbReference>
<dbReference type="EMBL" id="QKZK01000007">
    <property type="protein sequence ID" value="PZX18131.1"/>
    <property type="molecule type" value="Genomic_DNA"/>
</dbReference>
<gene>
    <name evidence="7" type="ORF">LX69_01168</name>
</gene>
<feature type="compositionally biased region" description="Basic and acidic residues" evidence="4">
    <location>
        <begin position="919"/>
        <end position="936"/>
    </location>
</feature>
<comment type="subcellular location">
    <subcellularLocation>
        <location evidence="1">Cell outer membrane</location>
    </subcellularLocation>
</comment>
<feature type="domain" description="Outer membrane protein beta-barrel" evidence="6">
    <location>
        <begin position="460"/>
        <end position="913"/>
    </location>
</feature>
<evidence type="ECO:0000259" key="6">
    <source>
        <dbReference type="Pfam" id="PF14905"/>
    </source>
</evidence>
<dbReference type="SUPFAM" id="SSF56935">
    <property type="entry name" value="Porins"/>
    <property type="match status" value="1"/>
</dbReference>